<sequence length="376" mass="42325">MESNSESSREPALIFDNFDIDLVVKVLSHTAFSPFFLFLLPVFFFFHGNKLNDPPIVITSVYWVLVSSFWFLKWYSRLYRNQGNLLFGPGAVDWGEQIVLITGGASGVGELLANTLAVRNVTVVVLDILPIVTENYNITYYKCDVTKPEEVEAVAKKVVEEVGHPTVLVNNAGVAQGKLILDLSTEDVRQTFNVNALAHFWTLKAFLPEMTRKNSGHIVTVASIAGLVGMAQMTDYNASKAAAISLHESLRYELDKHYRTPNIRTTLVVPGHILTPLFSTIRFPSSLFHRFCFPSLEPITVVKRIITALDEQHSQTIYLPFYVNFAPLLRLLPSFLRDFVQWLTNADYAMESFIKISGRREDEGAAPDLSRRSKSD</sequence>
<reference evidence="1" key="1">
    <citation type="submission" date="2021-03" db="EMBL/GenBank/DDBJ databases">
        <title>Evolutionary priming and transition to the ectomycorrhizal habit in an iconic lineage of mushroom-forming fungi: is preadaptation a requirement?</title>
        <authorList>
            <consortium name="DOE Joint Genome Institute"/>
            <person name="Looney B.P."/>
            <person name="Miyauchi S."/>
            <person name="Morin E."/>
            <person name="Drula E."/>
            <person name="Courty P.E."/>
            <person name="Chicoki N."/>
            <person name="Fauchery L."/>
            <person name="Kohler A."/>
            <person name="Kuo A."/>
            <person name="LaButti K."/>
            <person name="Pangilinan J."/>
            <person name="Lipzen A."/>
            <person name="Riley R."/>
            <person name="Andreopoulos W."/>
            <person name="He G."/>
            <person name="Johnson J."/>
            <person name="Barry K.W."/>
            <person name="Grigoriev I.V."/>
            <person name="Nagy L."/>
            <person name="Hibbett D."/>
            <person name="Henrissat B."/>
            <person name="Matheny P.B."/>
            <person name="Labbe J."/>
            <person name="Martin A.F."/>
        </authorList>
    </citation>
    <scope>NUCLEOTIDE SEQUENCE</scope>
    <source>
        <strain evidence="1">BPL698</strain>
    </source>
</reference>
<dbReference type="EMBL" id="JAGFNK010000002">
    <property type="protein sequence ID" value="KAI9513327.1"/>
    <property type="molecule type" value="Genomic_DNA"/>
</dbReference>
<keyword evidence="2" id="KW-1185">Reference proteome</keyword>
<accession>A0ACC0UQF8</accession>
<gene>
    <name evidence="1" type="ORF">F5148DRAFT_1273249</name>
</gene>
<evidence type="ECO:0000313" key="1">
    <source>
        <dbReference type="EMBL" id="KAI9513327.1"/>
    </source>
</evidence>
<evidence type="ECO:0000313" key="2">
    <source>
        <dbReference type="Proteomes" id="UP001207468"/>
    </source>
</evidence>
<comment type="caution">
    <text evidence="1">The sequence shown here is derived from an EMBL/GenBank/DDBJ whole genome shotgun (WGS) entry which is preliminary data.</text>
</comment>
<organism evidence="1 2">
    <name type="scientific">Russula earlei</name>
    <dbReference type="NCBI Taxonomy" id="71964"/>
    <lineage>
        <taxon>Eukaryota</taxon>
        <taxon>Fungi</taxon>
        <taxon>Dikarya</taxon>
        <taxon>Basidiomycota</taxon>
        <taxon>Agaricomycotina</taxon>
        <taxon>Agaricomycetes</taxon>
        <taxon>Russulales</taxon>
        <taxon>Russulaceae</taxon>
        <taxon>Russula</taxon>
    </lineage>
</organism>
<proteinExistence type="predicted"/>
<dbReference type="Proteomes" id="UP001207468">
    <property type="component" value="Unassembled WGS sequence"/>
</dbReference>
<protein>
    <submittedName>
        <fullName evidence="1">Retinal short-chain dehydrogenase/reductase</fullName>
    </submittedName>
</protein>
<name>A0ACC0UQF8_9AGAM</name>